<dbReference type="PROSITE" id="PS51321">
    <property type="entry name" value="TFIIS_CENTRAL"/>
    <property type="match status" value="1"/>
</dbReference>
<dbReference type="GO" id="GO:0031440">
    <property type="term" value="P:regulation of mRNA 3'-end processing"/>
    <property type="evidence" value="ECO:0007669"/>
    <property type="project" value="TreeGrafter"/>
</dbReference>
<dbReference type="InterPro" id="IPR019787">
    <property type="entry name" value="Znf_PHD-finger"/>
</dbReference>
<dbReference type="Gene3D" id="1.10.472.30">
    <property type="entry name" value="Transcription elongation factor S-II, central domain"/>
    <property type="match status" value="1"/>
</dbReference>
<feature type="compositionally biased region" description="Basic and acidic residues" evidence="8">
    <location>
        <begin position="156"/>
        <end position="189"/>
    </location>
</feature>
<evidence type="ECO:0000256" key="8">
    <source>
        <dbReference type="SAM" id="MobiDB-lite"/>
    </source>
</evidence>
<dbReference type="PROSITE" id="PS50016">
    <property type="entry name" value="ZF_PHD_2"/>
    <property type="match status" value="1"/>
</dbReference>
<comment type="caution">
    <text evidence="11">The sequence shown here is derived from an EMBL/GenBank/DDBJ whole genome shotgun (WGS) entry which is preliminary data.</text>
</comment>
<feature type="compositionally biased region" description="Basic residues" evidence="8">
    <location>
        <begin position="190"/>
        <end position="200"/>
    </location>
</feature>
<dbReference type="InterPro" id="IPR013083">
    <property type="entry name" value="Znf_RING/FYVE/PHD"/>
</dbReference>
<dbReference type="InterPro" id="IPR036575">
    <property type="entry name" value="TFIIS_cen_dom_sf"/>
</dbReference>
<feature type="compositionally biased region" description="Polar residues" evidence="8">
    <location>
        <begin position="31"/>
        <end position="55"/>
    </location>
</feature>
<dbReference type="GO" id="GO:0031564">
    <property type="term" value="P:transcription antitermination"/>
    <property type="evidence" value="ECO:0007669"/>
    <property type="project" value="TreeGrafter"/>
</dbReference>
<dbReference type="Pfam" id="PF07744">
    <property type="entry name" value="SPOC"/>
    <property type="match status" value="1"/>
</dbReference>
<feature type="compositionally biased region" description="Low complexity" evidence="8">
    <location>
        <begin position="439"/>
        <end position="458"/>
    </location>
</feature>
<feature type="region of interest" description="Disordered" evidence="8">
    <location>
        <begin position="332"/>
        <end position="414"/>
    </location>
</feature>
<dbReference type="EMBL" id="MCGN01000006">
    <property type="protein sequence ID" value="ORY95327.1"/>
    <property type="molecule type" value="Genomic_DNA"/>
</dbReference>
<dbReference type="OrthoDB" id="419537at2759"/>
<evidence type="ECO:0000313" key="12">
    <source>
        <dbReference type="Proteomes" id="UP000242180"/>
    </source>
</evidence>
<evidence type="ECO:0000256" key="4">
    <source>
        <dbReference type="ARBA" id="ARBA00022723"/>
    </source>
</evidence>
<dbReference type="Proteomes" id="UP000242180">
    <property type="component" value="Unassembled WGS sequence"/>
</dbReference>
<dbReference type="InterPro" id="IPR019786">
    <property type="entry name" value="Zinc_finger_PHD-type_CS"/>
</dbReference>
<protein>
    <recommendedName>
        <fullName evidence="3">Transcription factor BYE1</fullName>
    </recommendedName>
</protein>
<feature type="domain" description="TFIIS central" evidence="10">
    <location>
        <begin position="413"/>
        <end position="579"/>
    </location>
</feature>
<dbReference type="FunCoup" id="A0A1X2H9I7">
    <property type="interactions" value="200"/>
</dbReference>
<feature type="region of interest" description="Disordered" evidence="8">
    <location>
        <begin position="147"/>
        <end position="211"/>
    </location>
</feature>
<comment type="function">
    <text evidence="1">Negative regulator of transcription elongation.</text>
</comment>
<feature type="domain" description="PHD-type" evidence="9">
    <location>
        <begin position="218"/>
        <end position="268"/>
    </location>
</feature>
<feature type="region of interest" description="Disordered" evidence="8">
    <location>
        <begin position="594"/>
        <end position="631"/>
    </location>
</feature>
<name>A0A1X2H9I7_SYNRA</name>
<keyword evidence="5 7" id="KW-0863">Zinc-finger</keyword>
<feature type="compositionally biased region" description="Low complexity" evidence="8">
    <location>
        <begin position="373"/>
        <end position="394"/>
    </location>
</feature>
<feature type="region of interest" description="Disordered" evidence="8">
    <location>
        <begin position="1"/>
        <end position="55"/>
    </location>
</feature>
<dbReference type="SMART" id="SM00249">
    <property type="entry name" value="PHD"/>
    <property type="match status" value="1"/>
</dbReference>
<dbReference type="GO" id="GO:0000977">
    <property type="term" value="F:RNA polymerase II transcription regulatory region sequence-specific DNA binding"/>
    <property type="evidence" value="ECO:0007669"/>
    <property type="project" value="TreeGrafter"/>
</dbReference>
<dbReference type="InterPro" id="IPR003618">
    <property type="entry name" value="TFIIS_cen_dom"/>
</dbReference>
<dbReference type="GO" id="GO:0008270">
    <property type="term" value="F:zinc ion binding"/>
    <property type="evidence" value="ECO:0007669"/>
    <property type="project" value="UniProtKB-KW"/>
</dbReference>
<dbReference type="Gene3D" id="3.30.40.10">
    <property type="entry name" value="Zinc/RING finger domain, C3HC4 (zinc finger)"/>
    <property type="match status" value="1"/>
</dbReference>
<reference evidence="11 12" key="1">
    <citation type="submission" date="2016-07" db="EMBL/GenBank/DDBJ databases">
        <title>Pervasive Adenine N6-methylation of Active Genes in Fungi.</title>
        <authorList>
            <consortium name="DOE Joint Genome Institute"/>
            <person name="Mondo S.J."/>
            <person name="Dannebaum R.O."/>
            <person name="Kuo R.C."/>
            <person name="Labutti K."/>
            <person name="Haridas S."/>
            <person name="Kuo A."/>
            <person name="Salamov A."/>
            <person name="Ahrendt S.R."/>
            <person name="Lipzen A."/>
            <person name="Sullivan W."/>
            <person name="Andreopoulos W.B."/>
            <person name="Clum A."/>
            <person name="Lindquist E."/>
            <person name="Daum C."/>
            <person name="Ramamoorthy G.K."/>
            <person name="Gryganskyi A."/>
            <person name="Culley D."/>
            <person name="Magnuson J.K."/>
            <person name="James T.Y."/>
            <person name="O'Malley M.A."/>
            <person name="Stajich J.E."/>
            <person name="Spatafora J.W."/>
            <person name="Visel A."/>
            <person name="Grigoriev I.V."/>
        </authorList>
    </citation>
    <scope>NUCLEOTIDE SEQUENCE [LARGE SCALE GENOMIC DNA]</scope>
    <source>
        <strain evidence="11 12">NRRL 2496</strain>
    </source>
</reference>
<keyword evidence="4" id="KW-0479">Metal-binding</keyword>
<dbReference type="PANTHER" id="PTHR11477:SF11">
    <property type="entry name" value="TRANSCRIPTION FACTOR BYE1"/>
    <property type="match status" value="1"/>
</dbReference>
<dbReference type="GO" id="GO:0006368">
    <property type="term" value="P:transcription elongation by RNA polymerase II"/>
    <property type="evidence" value="ECO:0007669"/>
    <property type="project" value="TreeGrafter"/>
</dbReference>
<feature type="compositionally biased region" description="Pro residues" evidence="8">
    <location>
        <begin position="613"/>
        <end position="622"/>
    </location>
</feature>
<dbReference type="GO" id="GO:0001139">
    <property type="term" value="F:RNA polymerase II complex recruiting activity"/>
    <property type="evidence" value="ECO:0007669"/>
    <property type="project" value="TreeGrafter"/>
</dbReference>
<evidence type="ECO:0000256" key="6">
    <source>
        <dbReference type="ARBA" id="ARBA00022833"/>
    </source>
</evidence>
<dbReference type="InterPro" id="IPR011011">
    <property type="entry name" value="Znf_FYVE_PHD"/>
</dbReference>
<evidence type="ECO:0000256" key="2">
    <source>
        <dbReference type="ARBA" id="ARBA00011050"/>
    </source>
</evidence>
<evidence type="ECO:0000313" key="11">
    <source>
        <dbReference type="EMBL" id="ORY95327.1"/>
    </source>
</evidence>
<dbReference type="STRING" id="13706.A0A1X2H9I7"/>
<dbReference type="PROSITE" id="PS01359">
    <property type="entry name" value="ZF_PHD_1"/>
    <property type="match status" value="1"/>
</dbReference>
<accession>A0A1X2H9I7</accession>
<feature type="compositionally biased region" description="Basic and acidic residues" evidence="8">
    <location>
        <begin position="594"/>
        <end position="606"/>
    </location>
</feature>
<gene>
    <name evidence="11" type="ORF">BCR43DRAFT_492810</name>
</gene>
<feature type="region of interest" description="Disordered" evidence="8">
    <location>
        <begin position="272"/>
        <end position="301"/>
    </location>
</feature>
<feature type="compositionally biased region" description="Basic and acidic residues" evidence="8">
    <location>
        <begin position="462"/>
        <end position="474"/>
    </location>
</feature>
<keyword evidence="6" id="KW-0862">Zinc</keyword>
<dbReference type="InterPro" id="IPR001965">
    <property type="entry name" value="Znf_PHD"/>
</dbReference>
<dbReference type="CDD" id="cd21538">
    <property type="entry name" value="SPOC_TFIIS"/>
    <property type="match status" value="1"/>
</dbReference>
<dbReference type="SUPFAM" id="SSF57903">
    <property type="entry name" value="FYVE/PHD zinc finger"/>
    <property type="match status" value="1"/>
</dbReference>
<keyword evidence="12" id="KW-1185">Reference proteome</keyword>
<feature type="compositionally biased region" description="Low complexity" evidence="8">
    <location>
        <begin position="346"/>
        <end position="363"/>
    </location>
</feature>
<evidence type="ECO:0000256" key="5">
    <source>
        <dbReference type="ARBA" id="ARBA00022771"/>
    </source>
</evidence>
<feature type="compositionally biased region" description="Basic and acidic residues" evidence="8">
    <location>
        <begin position="645"/>
        <end position="654"/>
    </location>
</feature>
<feature type="region of interest" description="Disordered" evidence="8">
    <location>
        <begin position="439"/>
        <end position="475"/>
    </location>
</feature>
<evidence type="ECO:0000256" key="7">
    <source>
        <dbReference type="PROSITE-ProRule" id="PRU00146"/>
    </source>
</evidence>
<feature type="compositionally biased region" description="Basic and acidic residues" evidence="8">
    <location>
        <begin position="1"/>
        <end position="16"/>
    </location>
</feature>
<dbReference type="OMA" id="AWISCET"/>
<feature type="compositionally biased region" description="Acidic residues" evidence="8">
    <location>
        <begin position="689"/>
        <end position="701"/>
    </location>
</feature>
<evidence type="ECO:0000256" key="1">
    <source>
        <dbReference type="ARBA" id="ARBA00002311"/>
    </source>
</evidence>
<dbReference type="GO" id="GO:0006362">
    <property type="term" value="P:transcription elongation by RNA polymerase I"/>
    <property type="evidence" value="ECO:0007669"/>
    <property type="project" value="TreeGrafter"/>
</dbReference>
<evidence type="ECO:0000259" key="9">
    <source>
        <dbReference type="PROSITE" id="PS50016"/>
    </source>
</evidence>
<evidence type="ECO:0000256" key="3">
    <source>
        <dbReference type="ARBA" id="ARBA00021616"/>
    </source>
</evidence>
<dbReference type="Pfam" id="PF00628">
    <property type="entry name" value="PHD"/>
    <property type="match status" value="1"/>
</dbReference>
<comment type="similarity">
    <text evidence="2">Belongs to the BYE1 family.</text>
</comment>
<dbReference type="InterPro" id="IPR012921">
    <property type="entry name" value="SPOC_C"/>
</dbReference>
<dbReference type="Pfam" id="PF07500">
    <property type="entry name" value="TFIIS_M"/>
    <property type="match status" value="1"/>
</dbReference>
<dbReference type="PANTHER" id="PTHR11477">
    <property type="entry name" value="TRANSCRIPTION FACTOR S-II ZINC FINGER DOMAIN-CONTAINING PROTEIN"/>
    <property type="match status" value="1"/>
</dbReference>
<feature type="region of interest" description="Disordered" evidence="8">
    <location>
        <begin position="645"/>
        <end position="730"/>
    </location>
</feature>
<dbReference type="SMART" id="SM00510">
    <property type="entry name" value="TFS2M"/>
    <property type="match status" value="1"/>
</dbReference>
<dbReference type="InParanoid" id="A0A1X2H9I7"/>
<proteinExistence type="inferred from homology"/>
<dbReference type="GO" id="GO:0005634">
    <property type="term" value="C:nucleus"/>
    <property type="evidence" value="ECO:0007669"/>
    <property type="project" value="TreeGrafter"/>
</dbReference>
<organism evidence="11 12">
    <name type="scientific">Syncephalastrum racemosum</name>
    <name type="common">Filamentous fungus</name>
    <dbReference type="NCBI Taxonomy" id="13706"/>
    <lineage>
        <taxon>Eukaryota</taxon>
        <taxon>Fungi</taxon>
        <taxon>Fungi incertae sedis</taxon>
        <taxon>Mucoromycota</taxon>
        <taxon>Mucoromycotina</taxon>
        <taxon>Mucoromycetes</taxon>
        <taxon>Mucorales</taxon>
        <taxon>Syncephalastraceae</taxon>
        <taxon>Syncephalastrum</taxon>
    </lineage>
</organism>
<sequence length="881" mass="99128">MFDEYLDLRDQQEENGNHAQLDSTLKDTAMTDPSTGATDQTTASEENATEWSNNPDSAAAAAAAAAAAVLANGVNIPLSTAADNNPPFYFPTLDGADWESMLGAHSPMTTTALSNLLSQQQQQQGQTEFIPQVTPGFVPPEQLLLTTNQQQQKQQQQDKPKEQGKDKEDVTMEDAKETGKEDKEEDGKMKTRSSARRRRQSQQTPEEAAPKKKARAKKLYCICQKPYDGEPMVQCDTCRDWYHCACLNLDADDVENMDSWLCNNCQEKGVKEKKQELQEEPEQEPKPEEELNKKTRQARASRKCLYPPCINRTRADSYCSDVCASQDALRKSGDSDYVPEEENKGSASPPESNSSSRRSSTTSDTKKSRKTKSTPPIRSNVASNSPSRSNSPSNDTKEASPSQEGFNADENPIRKNVIKNMTTLLKSIMTTTATATATAATATAAGTTTTTSTTDVAAMDNTDEKKDEEKKEEAEASELAIKIEETMYEELGDPHASFAQTKGRVCGERYKHKFRTLLHNLKDKANETFRRRVVTGELTPQDLVKMTSEDMANPELRTMSESLREKALKNTILKQENVPLIKKTHKGDIEMISHHDDIQSVPEPDRKRIRTFHPPPIDPPQQPAATDAEAEEMEAMVERMLANSERERLRKQEEEQGAENANANAEDDAPYDPMNPTLDNDVPSQQFYQDEDDDEQLEYDDQGNMITRRRRTESANTEPTTPPMPPPAESHLPPVVWRGRVNMPQESDFAAHARQIGGRTLSEAEWQDVLSPTMWVEGRIRTKVVTDYVNQMQYSSSREIVLLEIRADSPDDYKKAQYLVNYFDKRQRYGVVGRNKLKIKDFYLLPLFKGQHLPDCVYVVRVDETERDVDVFLGVLVISRR</sequence>
<feature type="compositionally biased region" description="Basic and acidic residues" evidence="8">
    <location>
        <begin position="272"/>
        <end position="293"/>
    </location>
</feature>
<dbReference type="SUPFAM" id="SSF46942">
    <property type="entry name" value="Elongation factor TFIIS domain 2"/>
    <property type="match status" value="1"/>
</dbReference>
<dbReference type="AlphaFoldDB" id="A0A1X2H9I7"/>
<evidence type="ECO:0000259" key="10">
    <source>
        <dbReference type="PROSITE" id="PS51321"/>
    </source>
</evidence>